<comment type="similarity">
    <text evidence="2 7">Belongs to the EMC3 family.</text>
</comment>
<evidence type="ECO:0000313" key="9">
    <source>
        <dbReference type="Proteomes" id="UP000191144"/>
    </source>
</evidence>
<evidence type="ECO:0000256" key="3">
    <source>
        <dbReference type="ARBA" id="ARBA00020822"/>
    </source>
</evidence>
<dbReference type="InterPro" id="IPR008568">
    <property type="entry name" value="EMC3"/>
</dbReference>
<feature type="transmembrane region" description="Helical" evidence="7">
    <location>
        <begin position="28"/>
        <end position="54"/>
    </location>
</feature>
<dbReference type="Proteomes" id="UP000191144">
    <property type="component" value="Chromosome D"/>
</dbReference>
<dbReference type="InterPro" id="IPR002809">
    <property type="entry name" value="EMC3/TMCO1"/>
</dbReference>
<name>A0A1G4J828_9SACH</name>
<dbReference type="PANTHER" id="PTHR13116:SF5">
    <property type="entry name" value="ER MEMBRANE PROTEIN COMPLEX SUBUNIT 3"/>
    <property type="match status" value="1"/>
</dbReference>
<dbReference type="SMART" id="SM01415">
    <property type="entry name" value="DUF106"/>
    <property type="match status" value="1"/>
</dbReference>
<comment type="function">
    <text evidence="7">The EMC seems to be required for efficient folding of proteins in the endoplasmic reticulum (ER).</text>
</comment>
<gene>
    <name evidence="8" type="ORF">LAME_0D04104G</name>
</gene>
<dbReference type="GO" id="GO:0072546">
    <property type="term" value="C:EMC complex"/>
    <property type="evidence" value="ECO:0007669"/>
    <property type="project" value="TreeGrafter"/>
</dbReference>
<evidence type="ECO:0000256" key="7">
    <source>
        <dbReference type="PIRNR" id="PIRNR010045"/>
    </source>
</evidence>
<evidence type="ECO:0000313" key="8">
    <source>
        <dbReference type="EMBL" id="SCU86014.1"/>
    </source>
</evidence>
<evidence type="ECO:0000256" key="5">
    <source>
        <dbReference type="ARBA" id="ARBA00022989"/>
    </source>
</evidence>
<evidence type="ECO:0000256" key="1">
    <source>
        <dbReference type="ARBA" id="ARBA00004141"/>
    </source>
</evidence>
<dbReference type="PANTHER" id="PTHR13116">
    <property type="entry name" value="ER MEMBRANE PROTEIN COMPLEX SUBUNIT 3"/>
    <property type="match status" value="1"/>
</dbReference>
<dbReference type="OrthoDB" id="6745403at2759"/>
<sequence length="270" mass="30185">MFSNLLAKLSMSAVGAAAELTLDPMLKYWVLFPISIVMILVGVCRQYLMVYLGLKTRTVSKKRLTEVQYISKAQALLGNGTNLCEKSFKMRKEYLANVLAEGRFLAQKEASDTPPNPLTDPSASDAMMNMVTSNLANYIPQTLIMWWVNHFFAGFLLMKLPFPLTIKFKEMLQNGIMTPDLDPRWVSSISWYFISTLGLSPVNNLLFGSNNDESELLAISQHQQQLESVPGGPSPDVMMKGLANDITIAQHESCFDSIEERVLKLYADGN</sequence>
<feature type="transmembrane region" description="Helical" evidence="7">
    <location>
        <begin position="143"/>
        <end position="162"/>
    </location>
</feature>
<accession>A0A1G4J828</accession>
<keyword evidence="4 7" id="KW-0812">Transmembrane</keyword>
<evidence type="ECO:0000256" key="4">
    <source>
        <dbReference type="ARBA" id="ARBA00022692"/>
    </source>
</evidence>
<dbReference type="Pfam" id="PF01956">
    <property type="entry name" value="EMC3_TMCO1"/>
    <property type="match status" value="1"/>
</dbReference>
<dbReference type="GO" id="GO:0034975">
    <property type="term" value="P:protein folding in endoplasmic reticulum"/>
    <property type="evidence" value="ECO:0007669"/>
    <property type="project" value="TreeGrafter"/>
</dbReference>
<organism evidence="8 9">
    <name type="scientific">Lachancea meyersii CBS 8951</name>
    <dbReference type="NCBI Taxonomy" id="1266667"/>
    <lineage>
        <taxon>Eukaryota</taxon>
        <taxon>Fungi</taxon>
        <taxon>Dikarya</taxon>
        <taxon>Ascomycota</taxon>
        <taxon>Saccharomycotina</taxon>
        <taxon>Saccharomycetes</taxon>
        <taxon>Saccharomycetales</taxon>
        <taxon>Saccharomycetaceae</taxon>
        <taxon>Lachancea</taxon>
    </lineage>
</organism>
<keyword evidence="5 7" id="KW-1133">Transmembrane helix</keyword>
<proteinExistence type="inferred from homology"/>
<reference evidence="9" key="1">
    <citation type="submission" date="2016-03" db="EMBL/GenBank/DDBJ databases">
        <authorList>
            <person name="Devillers Hugo."/>
        </authorList>
    </citation>
    <scope>NUCLEOTIDE SEQUENCE [LARGE SCALE GENOMIC DNA]</scope>
</reference>
<dbReference type="PIRSF" id="PIRSF010045">
    <property type="entry name" value="DUF850_TM_euk"/>
    <property type="match status" value="1"/>
</dbReference>
<evidence type="ECO:0000256" key="6">
    <source>
        <dbReference type="ARBA" id="ARBA00023136"/>
    </source>
</evidence>
<dbReference type="EMBL" id="LT598482">
    <property type="protein sequence ID" value="SCU86014.1"/>
    <property type="molecule type" value="Genomic_DNA"/>
</dbReference>
<dbReference type="AlphaFoldDB" id="A0A1G4J828"/>
<keyword evidence="6 7" id="KW-0472">Membrane</keyword>
<evidence type="ECO:0000256" key="2">
    <source>
        <dbReference type="ARBA" id="ARBA00005376"/>
    </source>
</evidence>
<protein>
    <recommendedName>
        <fullName evidence="3 7">ER membrane protein complex subunit 3</fullName>
    </recommendedName>
</protein>
<comment type="subcellular location">
    <subcellularLocation>
        <location evidence="7">Endoplasmic reticulum membrane</location>
        <topology evidence="7">Multi-pass membrane protein</topology>
    </subcellularLocation>
    <subcellularLocation>
        <location evidence="1">Membrane</location>
        <topology evidence="1">Multi-pass membrane protein</topology>
    </subcellularLocation>
</comment>
<keyword evidence="9" id="KW-1185">Reference proteome</keyword>